<keyword evidence="2" id="KW-0812">Transmembrane</keyword>
<sequence>MFYLFFLIATLSADFCDFNNDGHFYEGTGACPETQGVTYSYRHIQIDNIPYETITLEDVDSFVDFGSSTSECTAKTIIVKRSKGFSNVKYYFFKGTFEIQLQGNFTKKVALGNDVDDLIFHIGDSKISFTNSEDLKYVVLYKNAPSQSANTIGFTGKFQVKNTETFDNMCDVTYSGNDLELINTNEFEQKMCGEVNYYIKCKGATSSQITCDTNKINMDLAINSTTSFTLYGYIGKVFVTTSTAPYIKIVTTTSGDDVKISALENAYTLIVLTSDNGKVTATNITSGDIQFTNNNKMVLSTSADIKLIQAESVEVTIKATNGKMCSVVDSTLTVGSTGDCATVKYDNGFTCVADEPSETPSESSEQSLSSSTVISSGSPSPSSDEQSDASRQSTDSNNSSDEESSSQSGEDSSSSQSTSSDGSESVSSSNSQESSNDLDNSSVTSNNSNESKSSGDSSEESEYSNNTSSDNIESSDNTHNGLSGGAITGIVLTVLILVILIIVVSGLLVYFLLIKKKKSEFNQF</sequence>
<dbReference type="EMBL" id="KB206175">
    <property type="protein sequence ID" value="ELP94731.1"/>
    <property type="molecule type" value="Genomic_DNA"/>
</dbReference>
<feature type="region of interest" description="Disordered" evidence="1">
    <location>
        <begin position="354"/>
        <end position="477"/>
    </location>
</feature>
<dbReference type="AlphaFoldDB" id="A0A0A1UH55"/>
<proteinExistence type="predicted"/>
<accession>A0A0A1UH55</accession>
<reference evidence="3 4" key="1">
    <citation type="submission" date="2012-10" db="EMBL/GenBank/DDBJ databases">
        <authorList>
            <person name="Zafar N."/>
            <person name="Inman J."/>
            <person name="Hall N."/>
            <person name="Lorenzi H."/>
            <person name="Caler E."/>
        </authorList>
    </citation>
    <scope>NUCLEOTIDE SEQUENCE [LARGE SCALE GENOMIC DNA]</scope>
    <source>
        <strain evidence="3 4">IP1</strain>
    </source>
</reference>
<feature type="compositionally biased region" description="Low complexity" evidence="1">
    <location>
        <begin position="358"/>
        <end position="456"/>
    </location>
</feature>
<keyword evidence="4" id="KW-1185">Reference proteome</keyword>
<dbReference type="KEGG" id="eiv:EIN_340690"/>
<feature type="transmembrane region" description="Helical" evidence="2">
    <location>
        <begin position="486"/>
        <end position="513"/>
    </location>
</feature>
<protein>
    <submittedName>
        <fullName evidence="3">Uncharacterized protein</fullName>
    </submittedName>
</protein>
<dbReference type="GeneID" id="14893735"/>
<name>A0A0A1UH55_ENTIV</name>
<evidence type="ECO:0000313" key="4">
    <source>
        <dbReference type="Proteomes" id="UP000014680"/>
    </source>
</evidence>
<keyword evidence="2" id="KW-0472">Membrane</keyword>
<gene>
    <name evidence="3" type="ORF">EIN_340690</name>
</gene>
<dbReference type="RefSeq" id="XP_004261502.1">
    <property type="nucleotide sequence ID" value="XM_004261454.1"/>
</dbReference>
<dbReference type="Proteomes" id="UP000014680">
    <property type="component" value="Unassembled WGS sequence"/>
</dbReference>
<keyword evidence="2" id="KW-1133">Transmembrane helix</keyword>
<evidence type="ECO:0000313" key="3">
    <source>
        <dbReference type="EMBL" id="ELP94731.1"/>
    </source>
</evidence>
<dbReference type="OMA" id="AQIGKEF"/>
<dbReference type="VEuPathDB" id="AmoebaDB:EIN_340690"/>
<organism evidence="3 4">
    <name type="scientific">Entamoeba invadens IP1</name>
    <dbReference type="NCBI Taxonomy" id="370355"/>
    <lineage>
        <taxon>Eukaryota</taxon>
        <taxon>Amoebozoa</taxon>
        <taxon>Evosea</taxon>
        <taxon>Archamoebae</taxon>
        <taxon>Mastigamoebida</taxon>
        <taxon>Entamoebidae</taxon>
        <taxon>Entamoeba</taxon>
    </lineage>
</organism>
<evidence type="ECO:0000256" key="1">
    <source>
        <dbReference type="SAM" id="MobiDB-lite"/>
    </source>
</evidence>
<evidence type="ECO:0000256" key="2">
    <source>
        <dbReference type="SAM" id="Phobius"/>
    </source>
</evidence>